<dbReference type="GO" id="GO:0003713">
    <property type="term" value="F:transcription coactivator activity"/>
    <property type="evidence" value="ECO:0007669"/>
    <property type="project" value="TreeGrafter"/>
</dbReference>
<dbReference type="PROSITE" id="PS50934">
    <property type="entry name" value="SWIRM"/>
    <property type="match status" value="1"/>
</dbReference>
<gene>
    <name evidence="4" type="ORF">g.3928</name>
</gene>
<proteinExistence type="predicted"/>
<dbReference type="GO" id="GO:0003682">
    <property type="term" value="F:chromatin binding"/>
    <property type="evidence" value="ECO:0007669"/>
    <property type="project" value="TreeGrafter"/>
</dbReference>
<dbReference type="InterPro" id="IPR036388">
    <property type="entry name" value="WH-like_DNA-bd_sf"/>
</dbReference>
<dbReference type="EMBL" id="GEDC01018471">
    <property type="protein sequence ID" value="JAS18827.1"/>
    <property type="molecule type" value="Transcribed_RNA"/>
</dbReference>
<dbReference type="GO" id="GO:0006357">
    <property type="term" value="P:regulation of transcription by RNA polymerase II"/>
    <property type="evidence" value="ECO:0007669"/>
    <property type="project" value="TreeGrafter"/>
</dbReference>
<organism evidence="4">
    <name type="scientific">Clastoptera arizonana</name>
    <name type="common">Arizona spittle bug</name>
    <dbReference type="NCBI Taxonomy" id="38151"/>
    <lineage>
        <taxon>Eukaryota</taxon>
        <taxon>Metazoa</taxon>
        <taxon>Ecdysozoa</taxon>
        <taxon>Arthropoda</taxon>
        <taxon>Hexapoda</taxon>
        <taxon>Insecta</taxon>
        <taxon>Pterygota</taxon>
        <taxon>Neoptera</taxon>
        <taxon>Paraneoptera</taxon>
        <taxon>Hemiptera</taxon>
        <taxon>Auchenorrhyncha</taxon>
        <taxon>Cercopoidea</taxon>
        <taxon>Clastopteridae</taxon>
        <taxon>Clastoptera</taxon>
    </lineage>
</organism>
<dbReference type="InterPro" id="IPR009057">
    <property type="entry name" value="Homeodomain-like_sf"/>
</dbReference>
<dbReference type="GO" id="GO:0140672">
    <property type="term" value="C:ATAC complex"/>
    <property type="evidence" value="ECO:0007669"/>
    <property type="project" value="UniProtKB-ARBA"/>
</dbReference>
<sequence>MASFDQIALSIESDSSKESESEEVNIIENLENEMIIEDDEFIQPLHLNSKIVNDPPRVLSDPLLAGYNPFRSDFEVEYDNRAEDVLALLYHGFNGYEEVDDSEDGALLSELKVAIVDGYNMRLSERAKRKRVIKEHGLINIRKLHTWSSRIEFELGKDHFKHMMRFMQFTKCFEFDKLLASMSNFNSIRAQTNKLLNYRHQGMRLLKSYELYEKLLKHRQESVRNVKSKSFPIFSMPCQPKKPAAPLKIYHLPGFKQLNGSEVTLCSNQRLVPKDFLKFKQALISECEKSNGLRLAVARTLIKIDVNKTRKLFDYLMENGLIWKPKE</sequence>
<dbReference type="InterPro" id="IPR007526">
    <property type="entry name" value="SWIRM"/>
</dbReference>
<feature type="region of interest" description="Disordered" evidence="2">
    <location>
        <begin position="1"/>
        <end position="22"/>
    </location>
</feature>
<dbReference type="GO" id="GO:0005634">
    <property type="term" value="C:nucleus"/>
    <property type="evidence" value="ECO:0007669"/>
    <property type="project" value="UniProtKB-SubCell"/>
</dbReference>
<reference evidence="4" key="1">
    <citation type="submission" date="2015-12" db="EMBL/GenBank/DDBJ databases">
        <title>De novo transcriptome assembly of four potential Pierce s Disease insect vectors from Arizona vineyards.</title>
        <authorList>
            <person name="Tassone E.E."/>
        </authorList>
    </citation>
    <scope>NUCLEOTIDE SEQUENCE</scope>
</reference>
<dbReference type="Gene3D" id="1.10.10.10">
    <property type="entry name" value="Winged helix-like DNA-binding domain superfamily/Winged helix DNA-binding domain"/>
    <property type="match status" value="1"/>
</dbReference>
<dbReference type="Pfam" id="PF22941">
    <property type="entry name" value="TADA2A-like_3rd"/>
    <property type="match status" value="1"/>
</dbReference>
<feature type="domain" description="SWIRM" evidence="3">
    <location>
        <begin position="238"/>
        <end position="327"/>
    </location>
</feature>
<dbReference type="AlphaFoldDB" id="A0A1B6CZF4"/>
<dbReference type="GO" id="GO:0006338">
    <property type="term" value="P:chromatin remodeling"/>
    <property type="evidence" value="ECO:0007669"/>
    <property type="project" value="TreeGrafter"/>
</dbReference>
<protein>
    <recommendedName>
        <fullName evidence="3">SWIRM domain-containing protein</fullName>
    </recommendedName>
</protein>
<dbReference type="PANTHER" id="PTHR12374">
    <property type="entry name" value="TRANSCRIPTIONAL ADAPTOR 2 ADA2 -RELATED"/>
    <property type="match status" value="1"/>
</dbReference>
<evidence type="ECO:0000256" key="1">
    <source>
        <dbReference type="ARBA" id="ARBA00004123"/>
    </source>
</evidence>
<dbReference type="InterPro" id="IPR055141">
    <property type="entry name" value="TADA2A_B-like_dom"/>
</dbReference>
<evidence type="ECO:0000313" key="4">
    <source>
        <dbReference type="EMBL" id="JAS18827.1"/>
    </source>
</evidence>
<comment type="subcellular location">
    <subcellularLocation>
        <location evidence="1">Nucleus</location>
    </subcellularLocation>
</comment>
<dbReference type="FunFam" id="1.10.10.10:FF:000087">
    <property type="entry name" value="Transcriptional adapter 2"/>
    <property type="match status" value="1"/>
</dbReference>
<dbReference type="SUPFAM" id="SSF46689">
    <property type="entry name" value="Homeodomain-like"/>
    <property type="match status" value="1"/>
</dbReference>
<evidence type="ECO:0000256" key="2">
    <source>
        <dbReference type="SAM" id="MobiDB-lite"/>
    </source>
</evidence>
<dbReference type="PANTHER" id="PTHR12374:SF20">
    <property type="entry name" value="TRANSCRIPTIONAL ADAPTER 2-ALPHA"/>
    <property type="match status" value="1"/>
</dbReference>
<name>A0A1B6CZF4_9HEMI</name>
<evidence type="ECO:0000259" key="3">
    <source>
        <dbReference type="PROSITE" id="PS50934"/>
    </source>
</evidence>
<accession>A0A1B6CZF4</accession>